<gene>
    <name evidence="2" type="ORF">V1264_014909</name>
</gene>
<evidence type="ECO:0000313" key="3">
    <source>
        <dbReference type="Proteomes" id="UP001374579"/>
    </source>
</evidence>
<reference evidence="2 3" key="1">
    <citation type="submission" date="2024-02" db="EMBL/GenBank/DDBJ databases">
        <title>Chromosome-scale genome assembly of the rough periwinkle Littorina saxatilis.</title>
        <authorList>
            <person name="De Jode A."/>
            <person name="Faria R."/>
            <person name="Formenti G."/>
            <person name="Sims Y."/>
            <person name="Smith T.P."/>
            <person name="Tracey A."/>
            <person name="Wood J.M.D."/>
            <person name="Zagrodzka Z.B."/>
            <person name="Johannesson K."/>
            <person name="Butlin R.K."/>
            <person name="Leder E.H."/>
        </authorList>
    </citation>
    <scope>NUCLEOTIDE SEQUENCE [LARGE SCALE GENOMIC DNA]</scope>
    <source>
        <strain evidence="2">Snail1</strain>
        <tissue evidence="2">Muscle</tissue>
    </source>
</reference>
<feature type="transmembrane region" description="Helical" evidence="1">
    <location>
        <begin position="156"/>
        <end position="179"/>
    </location>
</feature>
<feature type="transmembrane region" description="Helical" evidence="1">
    <location>
        <begin position="123"/>
        <end position="144"/>
    </location>
</feature>
<feature type="transmembrane region" description="Helical" evidence="1">
    <location>
        <begin position="245"/>
        <end position="265"/>
    </location>
</feature>
<proteinExistence type="predicted"/>
<keyword evidence="1" id="KW-1133">Transmembrane helix</keyword>
<dbReference type="EMBL" id="JBAMIC010000004">
    <property type="protein sequence ID" value="KAK7106880.1"/>
    <property type="molecule type" value="Genomic_DNA"/>
</dbReference>
<dbReference type="AlphaFoldDB" id="A0AAN9GHF1"/>
<sequence>MEGVKESIPEIDIIHGDCLNSYNSVACTRNVVLCVCSIGTAFLCMIRVIRLHMQQSQAYHHYTIFYLATISCCIGGINWVLGGIVQLHVTLQFLKLLMFLVLSHFYWVLASRALRCEAAVKRIMYPALAGVMVYYTVTASLAMANMTSAADQCMEPYWLLMSAVEVVLVQFVALAAVYITRRLNEISTLDSVRWAQKRDLWCIVFVFEFSAIFTLIYDSTVQIMGDKEVGCGAIFNYKQSVYSPVFGMFMVIKLLTPIWAMLYAFQPNVVNGDTEQTYPAYSEDGTYGSAYSDDSQYRQLYHPTDMYNSVSSLPDVTPSPGTADPRLGLSNPALMRNSTATLEPISEEGTLGGRKGSAGTLAAARNIPKESGKNKCFSWLRNPSPGKIYL</sequence>
<keyword evidence="3" id="KW-1185">Reference proteome</keyword>
<feature type="transmembrane region" description="Helical" evidence="1">
    <location>
        <begin position="30"/>
        <end position="49"/>
    </location>
</feature>
<comment type="caution">
    <text evidence="2">The sequence shown here is derived from an EMBL/GenBank/DDBJ whole genome shotgun (WGS) entry which is preliminary data.</text>
</comment>
<evidence type="ECO:0000256" key="1">
    <source>
        <dbReference type="SAM" id="Phobius"/>
    </source>
</evidence>
<feature type="transmembrane region" description="Helical" evidence="1">
    <location>
        <begin position="61"/>
        <end position="81"/>
    </location>
</feature>
<feature type="transmembrane region" description="Helical" evidence="1">
    <location>
        <begin position="200"/>
        <end position="217"/>
    </location>
</feature>
<evidence type="ECO:0000313" key="2">
    <source>
        <dbReference type="EMBL" id="KAK7106880.1"/>
    </source>
</evidence>
<name>A0AAN9GHF1_9CAEN</name>
<dbReference type="PANTHER" id="PTHR38553:SF1">
    <property type="entry name" value="G PROTEIN-COUPLED RECEPTOR"/>
    <property type="match status" value="1"/>
</dbReference>
<organism evidence="2 3">
    <name type="scientific">Littorina saxatilis</name>
    <dbReference type="NCBI Taxonomy" id="31220"/>
    <lineage>
        <taxon>Eukaryota</taxon>
        <taxon>Metazoa</taxon>
        <taxon>Spiralia</taxon>
        <taxon>Lophotrochozoa</taxon>
        <taxon>Mollusca</taxon>
        <taxon>Gastropoda</taxon>
        <taxon>Caenogastropoda</taxon>
        <taxon>Littorinimorpha</taxon>
        <taxon>Littorinoidea</taxon>
        <taxon>Littorinidae</taxon>
        <taxon>Littorina</taxon>
    </lineage>
</organism>
<keyword evidence="1" id="KW-0472">Membrane</keyword>
<protein>
    <submittedName>
        <fullName evidence="2">Uncharacterized protein</fullName>
    </submittedName>
</protein>
<dbReference type="EMBL" id="JBAMIC010000004">
    <property type="protein sequence ID" value="KAK7106881.1"/>
    <property type="molecule type" value="Genomic_DNA"/>
</dbReference>
<feature type="transmembrane region" description="Helical" evidence="1">
    <location>
        <begin position="93"/>
        <end position="111"/>
    </location>
</feature>
<dbReference type="Proteomes" id="UP001374579">
    <property type="component" value="Unassembled WGS sequence"/>
</dbReference>
<keyword evidence="1" id="KW-0812">Transmembrane</keyword>
<dbReference type="PANTHER" id="PTHR38553">
    <property type="entry name" value="PROTEIN CBG19621"/>
    <property type="match status" value="1"/>
</dbReference>
<accession>A0AAN9GHF1</accession>